<evidence type="ECO:0000259" key="4">
    <source>
        <dbReference type="PROSITE" id="PS51352"/>
    </source>
</evidence>
<dbReference type="InterPro" id="IPR003782">
    <property type="entry name" value="SCO1/SenC"/>
</dbReference>
<dbReference type="PANTHER" id="PTHR12151:SF25">
    <property type="entry name" value="LINALOOL DEHYDRATASE_ISOMERASE DOMAIN-CONTAINING PROTEIN"/>
    <property type="match status" value="1"/>
</dbReference>
<dbReference type="InterPro" id="IPR036249">
    <property type="entry name" value="Thioredoxin-like_sf"/>
</dbReference>
<accession>A0A1J5SZI4</accession>
<name>A0A1J5SZI4_9ZZZZ</name>
<keyword evidence="3" id="KW-0472">Membrane</keyword>
<dbReference type="SUPFAM" id="SSF52833">
    <property type="entry name" value="Thioredoxin-like"/>
    <property type="match status" value="1"/>
</dbReference>
<dbReference type="PROSITE" id="PS51352">
    <property type="entry name" value="THIOREDOXIN_2"/>
    <property type="match status" value="1"/>
</dbReference>
<reference evidence="5" key="1">
    <citation type="submission" date="2016-10" db="EMBL/GenBank/DDBJ databases">
        <title>Sequence of Gallionella enrichment culture.</title>
        <authorList>
            <person name="Poehlein A."/>
            <person name="Muehling M."/>
            <person name="Daniel R."/>
        </authorList>
    </citation>
    <scope>NUCLEOTIDE SEQUENCE</scope>
</reference>
<protein>
    <recommendedName>
        <fullName evidence="4">Thioredoxin domain-containing protein</fullName>
    </recommendedName>
</protein>
<keyword evidence="2" id="KW-0186">Copper</keyword>
<keyword evidence="3" id="KW-1133">Transmembrane helix</keyword>
<comment type="caution">
    <text evidence="5">The sequence shown here is derived from an EMBL/GenBank/DDBJ whole genome shotgun (WGS) entry which is preliminary data.</text>
</comment>
<evidence type="ECO:0000256" key="1">
    <source>
        <dbReference type="ARBA" id="ARBA00010996"/>
    </source>
</evidence>
<proteinExistence type="inferred from homology"/>
<feature type="transmembrane region" description="Helical" evidence="3">
    <location>
        <begin position="6"/>
        <end position="24"/>
    </location>
</feature>
<gene>
    <name evidence="5" type="ORF">GALL_124410</name>
</gene>
<dbReference type="Pfam" id="PF02630">
    <property type="entry name" value="SCO1-SenC"/>
    <property type="match status" value="1"/>
</dbReference>
<evidence type="ECO:0000313" key="5">
    <source>
        <dbReference type="EMBL" id="OIR05390.1"/>
    </source>
</evidence>
<comment type="similarity">
    <text evidence="1">Belongs to the SCO1/2 family.</text>
</comment>
<dbReference type="Gene3D" id="3.40.30.10">
    <property type="entry name" value="Glutaredoxin"/>
    <property type="match status" value="1"/>
</dbReference>
<dbReference type="AlphaFoldDB" id="A0A1J5SZI4"/>
<keyword evidence="3" id="KW-0812">Transmembrane</keyword>
<feature type="domain" description="Thioredoxin" evidence="4">
    <location>
        <begin position="35"/>
        <end position="202"/>
    </location>
</feature>
<dbReference type="InterPro" id="IPR013766">
    <property type="entry name" value="Thioredoxin_domain"/>
</dbReference>
<dbReference type="EMBL" id="MLJW01000050">
    <property type="protein sequence ID" value="OIR05390.1"/>
    <property type="molecule type" value="Genomic_DNA"/>
</dbReference>
<sequence>MSKKLLGYLGFFAVLIAGFYFFAFKGTDILTKSTLDKRGFVQPFSFPNQDGVLFTNADMLGKVCVVNYFFTSCKGICPKMNTNMKKIYEEFKGNPEFLIVSHSCDPDNDSVPKMKHYSDSLKVDTKKWVFLTGRKDSLYKMARFSYGIDDPKNVVANIKDDFIHTQFFALIDKNGVVRGGVYDGLKDTEIEKLKTDIKKLLNEKATKGNFANGIFN</sequence>
<dbReference type="PANTHER" id="PTHR12151">
    <property type="entry name" value="ELECTRON TRANSPORT PROTIN SCO1/SENC FAMILY MEMBER"/>
    <property type="match status" value="1"/>
</dbReference>
<organism evidence="5">
    <name type="scientific">mine drainage metagenome</name>
    <dbReference type="NCBI Taxonomy" id="410659"/>
    <lineage>
        <taxon>unclassified sequences</taxon>
        <taxon>metagenomes</taxon>
        <taxon>ecological metagenomes</taxon>
    </lineage>
</organism>
<dbReference type="CDD" id="cd02968">
    <property type="entry name" value="SCO"/>
    <property type="match status" value="1"/>
</dbReference>
<evidence type="ECO:0000256" key="3">
    <source>
        <dbReference type="SAM" id="Phobius"/>
    </source>
</evidence>
<evidence type="ECO:0000256" key="2">
    <source>
        <dbReference type="ARBA" id="ARBA00023008"/>
    </source>
</evidence>